<reference evidence="4" key="1">
    <citation type="submission" date="2010-02" db="EMBL/GenBank/DDBJ databases">
        <title>Complete sequence of Ferroglobus placidus DSM 10642.</title>
        <authorList>
            <consortium name="US DOE Joint Genome Institute"/>
            <person name="Lucas S."/>
            <person name="Copeland A."/>
            <person name="Lapidus A."/>
            <person name="Cheng J.-F."/>
            <person name="Bruce D."/>
            <person name="Goodwin L."/>
            <person name="Pitluck S."/>
            <person name="Saunders E."/>
            <person name="Brettin T."/>
            <person name="Detter J.C."/>
            <person name="Han C."/>
            <person name="Tapia R."/>
            <person name="Larimer F."/>
            <person name="Land M."/>
            <person name="Hauser L."/>
            <person name="Kyrpides N."/>
            <person name="Ivanova N."/>
            <person name="Holmes D."/>
            <person name="Lovley D."/>
            <person name="Kyrpides N."/>
            <person name="Anderson I.J."/>
            <person name="Woyke T."/>
        </authorList>
    </citation>
    <scope>NUCLEOTIDE SEQUENCE [LARGE SCALE GENOMIC DNA]</scope>
    <source>
        <strain evidence="4">DSM 10642 / AEDII12DO</strain>
    </source>
</reference>
<dbReference type="InterPro" id="IPR036081">
    <property type="entry name" value="Translin_sf"/>
</dbReference>
<name>D3S0A0_FERPA</name>
<organism evidence="3 4">
    <name type="scientific">Ferroglobus placidus (strain DSM 10642 / AEDII12DO)</name>
    <dbReference type="NCBI Taxonomy" id="589924"/>
    <lineage>
        <taxon>Archaea</taxon>
        <taxon>Methanobacteriati</taxon>
        <taxon>Methanobacteriota</taxon>
        <taxon>Archaeoglobi</taxon>
        <taxon>Archaeoglobales</taxon>
        <taxon>Archaeoglobaceae</taxon>
        <taxon>Ferroglobus</taxon>
    </lineage>
</organism>
<dbReference type="CDD" id="cd14820">
    <property type="entry name" value="TRAX"/>
    <property type="match status" value="1"/>
</dbReference>
<gene>
    <name evidence="3" type="ordered locus">Ferp_2026</name>
</gene>
<dbReference type="HOGENOM" id="CLU_099315_0_0_2"/>
<reference evidence="3 4" key="2">
    <citation type="journal article" date="2011" name="Stand. Genomic Sci.">
        <title>Complete genome sequence of Ferroglobus placidus AEDII12DO.</title>
        <authorList>
            <person name="Anderson I."/>
            <person name="Risso C."/>
            <person name="Holmes D."/>
            <person name="Lucas S."/>
            <person name="Copeland A."/>
            <person name="Lapidus A."/>
            <person name="Cheng J.F."/>
            <person name="Bruce D."/>
            <person name="Goodwin L."/>
            <person name="Pitluck S."/>
            <person name="Saunders E."/>
            <person name="Brettin T."/>
            <person name="Detter J.C."/>
            <person name="Han C."/>
            <person name="Tapia R."/>
            <person name="Larimer F."/>
            <person name="Land M."/>
            <person name="Hauser L."/>
            <person name="Woyke T."/>
            <person name="Lovley D."/>
            <person name="Kyrpides N."/>
            <person name="Ivanova N."/>
        </authorList>
    </citation>
    <scope>NUCLEOTIDE SEQUENCE [LARGE SCALE GENOMIC DNA]</scope>
    <source>
        <strain evidence="4">DSM 10642 / AEDII12DO</strain>
    </source>
</reference>
<evidence type="ECO:0000313" key="4">
    <source>
        <dbReference type="Proteomes" id="UP000002613"/>
    </source>
</evidence>
<feature type="binding site" evidence="1">
    <location>
        <position position="91"/>
    </location>
    <ligand>
        <name>Mg(2+)</name>
        <dbReference type="ChEBI" id="CHEBI:18420"/>
    </ligand>
</feature>
<dbReference type="PANTHER" id="PTHR10741">
    <property type="entry name" value="TRANSLIN AND TRANSLIN ASSOCIATED PROTEIN X"/>
    <property type="match status" value="1"/>
</dbReference>
<dbReference type="Proteomes" id="UP000002613">
    <property type="component" value="Chromosome"/>
</dbReference>
<dbReference type="AlphaFoldDB" id="D3S0A0"/>
<protein>
    <submittedName>
        <fullName evidence="3">Translin</fullName>
    </submittedName>
</protein>
<dbReference type="Pfam" id="PF01997">
    <property type="entry name" value="Translin"/>
    <property type="match status" value="1"/>
</dbReference>
<keyword evidence="2" id="KW-0175">Coiled coil</keyword>
<sequence length="197" mass="22826">MLEELKKILEEKEAAREELIKLSRDMRLNSSKAIAYIHAGNFEKAEKHLKKAEEVFERIKKFKEKFWDIYYLSFDAMQEFVEAIVFKNVVENLSLEVELPEGLEPAPILGGFADSIGEMRRYALTLLVKNNVEVAKKVLELMEELYFKLVEFTFHDKITGNLRPKLDVARNSIERTKSDLLSAIVAKKSDELLKKIS</sequence>
<dbReference type="EMBL" id="CP001899">
    <property type="protein sequence ID" value="ADC66163.1"/>
    <property type="molecule type" value="Genomic_DNA"/>
</dbReference>
<dbReference type="GO" id="GO:0046872">
    <property type="term" value="F:metal ion binding"/>
    <property type="evidence" value="ECO:0007669"/>
    <property type="project" value="UniProtKB-KW"/>
</dbReference>
<dbReference type="STRING" id="589924.Ferp_2026"/>
<proteinExistence type="predicted"/>
<keyword evidence="1" id="KW-0479">Metal-binding</keyword>
<dbReference type="PaxDb" id="589924-Ferp_2026"/>
<dbReference type="Gene3D" id="1.20.58.2140">
    <property type="match status" value="1"/>
</dbReference>
<dbReference type="KEGG" id="fpl:Ferp_2026"/>
<dbReference type="eggNOG" id="arCOG04318">
    <property type="taxonomic scope" value="Archaea"/>
</dbReference>
<evidence type="ECO:0000313" key="3">
    <source>
        <dbReference type="EMBL" id="ADC66163.1"/>
    </source>
</evidence>
<evidence type="ECO:0000256" key="1">
    <source>
        <dbReference type="PIRSR" id="PIRSR602848-1"/>
    </source>
</evidence>
<evidence type="ECO:0000256" key="2">
    <source>
        <dbReference type="SAM" id="Coils"/>
    </source>
</evidence>
<feature type="coiled-coil region" evidence="2">
    <location>
        <begin position="2"/>
        <end position="65"/>
    </location>
</feature>
<dbReference type="InterPro" id="IPR002848">
    <property type="entry name" value="Translin_fam"/>
</dbReference>
<dbReference type="SUPFAM" id="SSF74784">
    <property type="entry name" value="Translin"/>
    <property type="match status" value="1"/>
</dbReference>
<keyword evidence="4" id="KW-1185">Reference proteome</keyword>
<dbReference type="GO" id="GO:0043565">
    <property type="term" value="F:sequence-specific DNA binding"/>
    <property type="evidence" value="ECO:0007669"/>
    <property type="project" value="InterPro"/>
</dbReference>
<keyword evidence="1" id="KW-0460">Magnesium</keyword>
<accession>D3S0A0</accession>